<evidence type="ECO:0000313" key="2">
    <source>
        <dbReference type="Proteomes" id="UP000285060"/>
    </source>
</evidence>
<proteinExistence type="predicted"/>
<evidence type="ECO:0000313" key="1">
    <source>
        <dbReference type="EMBL" id="RHY34672.1"/>
    </source>
</evidence>
<sequence length="129" mass="14309">MDKVMAAEIRKRTSDIAGVQAAEASMCERFMRLWKQEAQDLLRPVQSQVSALAAEVVSAHDASRRCQDSEHHLRDVVHKFALSQQDAIATVRADAEGRMRALESDLKALQRDSALVAMRVAALDNDHGQ</sequence>
<organism evidence="1 2">
    <name type="scientific">Aphanomyces invadans</name>
    <dbReference type="NCBI Taxonomy" id="157072"/>
    <lineage>
        <taxon>Eukaryota</taxon>
        <taxon>Sar</taxon>
        <taxon>Stramenopiles</taxon>
        <taxon>Oomycota</taxon>
        <taxon>Saprolegniomycetes</taxon>
        <taxon>Saprolegniales</taxon>
        <taxon>Verrucalvaceae</taxon>
        <taxon>Aphanomyces</taxon>
    </lineage>
</organism>
<dbReference type="EMBL" id="QUSY01000021">
    <property type="protein sequence ID" value="RHY34672.1"/>
    <property type="molecule type" value="Genomic_DNA"/>
</dbReference>
<name>A0A3R6ZAI0_9STRA</name>
<keyword evidence="2" id="KW-1185">Reference proteome</keyword>
<comment type="caution">
    <text evidence="1">The sequence shown here is derived from an EMBL/GenBank/DDBJ whole genome shotgun (WGS) entry which is preliminary data.</text>
</comment>
<dbReference type="AlphaFoldDB" id="A0A3R6ZAI0"/>
<protein>
    <submittedName>
        <fullName evidence="1">Uncharacterized protein</fullName>
    </submittedName>
</protein>
<dbReference type="Proteomes" id="UP000285060">
    <property type="component" value="Unassembled WGS sequence"/>
</dbReference>
<accession>A0A3R6ZAI0</accession>
<reference evidence="1 2" key="1">
    <citation type="submission" date="2018-08" db="EMBL/GenBank/DDBJ databases">
        <title>Aphanomyces genome sequencing and annotation.</title>
        <authorList>
            <person name="Minardi D."/>
            <person name="Oidtmann B."/>
            <person name="Van Der Giezen M."/>
            <person name="Studholme D.J."/>
        </authorList>
    </citation>
    <scope>NUCLEOTIDE SEQUENCE [LARGE SCALE GENOMIC DNA]</scope>
    <source>
        <strain evidence="1 2">NJM0002</strain>
    </source>
</reference>
<gene>
    <name evidence="1" type="ORF">DYB32_000745</name>
</gene>